<evidence type="ECO:0000313" key="1">
    <source>
        <dbReference type="EMBL" id="EIM94729.1"/>
    </source>
</evidence>
<gene>
    <name evidence="1" type="ORF">WQE_42804</name>
</gene>
<proteinExistence type="predicted"/>
<keyword evidence="2" id="KW-1185">Reference proteome</keyword>
<reference evidence="1 2" key="1">
    <citation type="journal article" date="2012" name="J. Bacteriol.">
        <title>Draft Genome Sequence of the Soil Bacterium Burkholderia terrae Strain BS001, Which Interacts with Fungal Surface Structures.</title>
        <authorList>
            <person name="Nazir R."/>
            <person name="Hansen M.A."/>
            <person name="Sorensen S."/>
            <person name="van Elsas J.D."/>
        </authorList>
    </citation>
    <scope>NUCLEOTIDE SEQUENCE [LARGE SCALE GENOMIC DNA]</scope>
    <source>
        <strain evidence="1 2">BS001</strain>
    </source>
</reference>
<organism evidence="1 2">
    <name type="scientific">Paraburkholderia hospita</name>
    <dbReference type="NCBI Taxonomy" id="169430"/>
    <lineage>
        <taxon>Bacteria</taxon>
        <taxon>Pseudomonadati</taxon>
        <taxon>Pseudomonadota</taxon>
        <taxon>Betaproteobacteria</taxon>
        <taxon>Burkholderiales</taxon>
        <taxon>Burkholderiaceae</taxon>
        <taxon>Paraburkholderia</taxon>
    </lineage>
</organism>
<protein>
    <submittedName>
        <fullName evidence="1">Uncharacterized protein</fullName>
    </submittedName>
</protein>
<dbReference type="Proteomes" id="UP000004980">
    <property type="component" value="Unassembled WGS sequence"/>
</dbReference>
<name>A0ABN0F826_9BURK</name>
<accession>A0ABN0F826</accession>
<comment type="caution">
    <text evidence="1">The sequence shown here is derived from an EMBL/GenBank/DDBJ whole genome shotgun (WGS) entry which is preliminary data.</text>
</comment>
<dbReference type="EMBL" id="AKAU01000261">
    <property type="protein sequence ID" value="EIM94729.1"/>
    <property type="molecule type" value="Genomic_DNA"/>
</dbReference>
<sequence>MLRAPNGKVVKVEVNPAVGDVKRLKVGDQVNVKYARALLLHAHKVGEHGIRERIDTEAISPVTKGRTTSIHTVQVVATITSIDARSRLVTLRGPTRTVTLVASSALPLGNLKVGDSIRADYTEATIVQITRNGAPLR</sequence>
<evidence type="ECO:0000313" key="2">
    <source>
        <dbReference type="Proteomes" id="UP000004980"/>
    </source>
</evidence>